<evidence type="ECO:0000313" key="2">
    <source>
        <dbReference type="Proteomes" id="UP000058925"/>
    </source>
</evidence>
<protein>
    <submittedName>
        <fullName evidence="1">Uncharacterized protein</fullName>
    </submittedName>
</protein>
<accession>A0A654LZI9</accession>
<keyword evidence="2" id="KW-1185">Reference proteome</keyword>
<sequence length="60" mass="7026">MYLSSNICKITQTLYSDCYKIALLMTMSTLKYNINNKFKVFFNLPGIVWNGQLMEEISIH</sequence>
<name>A0A654LZI9_9ARCH</name>
<reference evidence="2" key="1">
    <citation type="submission" date="2015-10" db="EMBL/GenBank/DDBJ databases">
        <title>Niche specialization of a soil ammonia-oxidizing archaeon, Candidatus Nitrosocosmicus oleophilus.</title>
        <authorList>
            <person name="Jung M.-Y."/>
            <person name="Rhee S.-K."/>
        </authorList>
    </citation>
    <scope>NUCLEOTIDE SEQUENCE [LARGE SCALE GENOMIC DNA]</scope>
    <source>
        <strain evidence="2">MY3</strain>
    </source>
</reference>
<gene>
    <name evidence="1" type="ORF">NMY3_01998</name>
</gene>
<evidence type="ECO:0000313" key="1">
    <source>
        <dbReference type="EMBL" id="ALI36200.1"/>
    </source>
</evidence>
<dbReference type="KEGG" id="taa:NMY3_01998"/>
<proteinExistence type="predicted"/>
<organism evidence="1 2">
    <name type="scientific">Candidatus Nitrosocosmicus oleophilus</name>
    <dbReference type="NCBI Taxonomy" id="1353260"/>
    <lineage>
        <taxon>Archaea</taxon>
        <taxon>Nitrososphaerota</taxon>
        <taxon>Nitrososphaeria</taxon>
        <taxon>Nitrososphaerales</taxon>
        <taxon>Nitrososphaeraceae</taxon>
        <taxon>Candidatus Nitrosocosmicus</taxon>
    </lineage>
</organism>
<dbReference type="AlphaFoldDB" id="A0A654LZI9"/>
<dbReference type="EMBL" id="CP012850">
    <property type="protein sequence ID" value="ALI36200.1"/>
    <property type="molecule type" value="Genomic_DNA"/>
</dbReference>
<dbReference type="Proteomes" id="UP000058925">
    <property type="component" value="Chromosome"/>
</dbReference>